<evidence type="ECO:0000313" key="2">
    <source>
        <dbReference type="EMBL" id="UTW10839.1"/>
    </source>
</evidence>
<keyword evidence="3" id="KW-1185">Reference proteome</keyword>
<name>A0ABY5HFD6_9GAMM</name>
<dbReference type="EMBL" id="CP073347">
    <property type="protein sequence ID" value="UTW10839.1"/>
    <property type="molecule type" value="Genomic_DNA"/>
</dbReference>
<sequence>MLRLGLLLLLVPALGMMTGYMMEQSLIDACLDAGGSFDYAAEACDPVGNHAFVPFSVRNPLLVNGGMLLSTLGLFLCLGGLYVRRR</sequence>
<dbReference type="Proteomes" id="UP001058461">
    <property type="component" value="Chromosome"/>
</dbReference>
<keyword evidence="1" id="KW-0472">Membrane</keyword>
<keyword evidence="1" id="KW-0812">Transmembrane</keyword>
<accession>A0ABY5HFD6</accession>
<dbReference type="RefSeq" id="WP_255852895.1">
    <property type="nucleotide sequence ID" value="NZ_CP073347.1"/>
</dbReference>
<reference evidence="2" key="1">
    <citation type="submission" date="2021-04" db="EMBL/GenBank/DDBJ databases">
        <title>Oceanospirillales bacteria with DddD are important DMSP degraders in coastal seawater.</title>
        <authorList>
            <person name="Liu J."/>
        </authorList>
    </citation>
    <scope>NUCLEOTIDE SEQUENCE</scope>
    <source>
        <strain evidence="2">D13-1</strain>
    </source>
</reference>
<evidence type="ECO:0000256" key="1">
    <source>
        <dbReference type="SAM" id="Phobius"/>
    </source>
</evidence>
<proteinExistence type="predicted"/>
<evidence type="ECO:0000313" key="3">
    <source>
        <dbReference type="Proteomes" id="UP001058461"/>
    </source>
</evidence>
<protein>
    <submittedName>
        <fullName evidence="2">Uncharacterized protein</fullName>
    </submittedName>
</protein>
<gene>
    <name evidence="2" type="ORF">KDW95_16310</name>
</gene>
<organism evidence="2 3">
    <name type="scientific">Marinobacterium rhizophilum</name>
    <dbReference type="NCBI Taxonomy" id="420402"/>
    <lineage>
        <taxon>Bacteria</taxon>
        <taxon>Pseudomonadati</taxon>
        <taxon>Pseudomonadota</taxon>
        <taxon>Gammaproteobacteria</taxon>
        <taxon>Oceanospirillales</taxon>
        <taxon>Oceanospirillaceae</taxon>
        <taxon>Marinobacterium</taxon>
    </lineage>
</organism>
<feature type="transmembrane region" description="Helical" evidence="1">
    <location>
        <begin position="61"/>
        <end position="83"/>
    </location>
</feature>
<keyword evidence="1" id="KW-1133">Transmembrane helix</keyword>